<proteinExistence type="inferred from homology"/>
<evidence type="ECO:0000256" key="3">
    <source>
        <dbReference type="ARBA" id="ARBA00022723"/>
    </source>
</evidence>
<dbReference type="EMBL" id="CP126211">
    <property type="protein sequence ID" value="WIA13569.1"/>
    <property type="molecule type" value="Genomic_DNA"/>
</dbReference>
<sequence length="430" mass="47648">MRFRDVKEHHTRTVLPVAHITHGADAPHRSHRKPVVLFVFGEHARELITSEVGLWLARLLVDNSSAVYEWPELAAAFERAENNTSSSSSNSSSSSSGRDWPSVARSWVQEVLAKVEVQIVPIESLDSRRQVEEGKLCVRKTARNVDLNRNWPFAWQKEDPGDEQYGGTTPFSEPQSRLMKQVVDANGHRLLGYVNVHSGEWALYTPWDSKPAYGSGMPADMPELVATVGRICDCKVGPAGAVSGYLAFGSSMDFLYAAKRVPYPLTVEVYGGGGFGKLQPGEANKPLAQFDLIARPDREPAAPAPLPRRRALQQQQQQQRQHQQQATGRADTALAWQQQQQQQQPLDVAASQQQQAQQGGDADVILGLVGRAAKDQQACFNMFNPPSEAEYRRVVADWLASFLLMLRHMANGEGYKTVEVAVSQRRSSRG</sequence>
<accession>A0ABY8TWP2</accession>
<gene>
    <name evidence="8" type="ORF">OEZ85_007136</name>
</gene>
<feature type="domain" description="Peptidase M14" evidence="7">
    <location>
        <begin position="1"/>
        <end position="302"/>
    </location>
</feature>
<evidence type="ECO:0000256" key="4">
    <source>
        <dbReference type="ARBA" id="ARBA00022833"/>
    </source>
</evidence>
<evidence type="ECO:0000259" key="7">
    <source>
        <dbReference type="PROSITE" id="PS52035"/>
    </source>
</evidence>
<feature type="region of interest" description="Disordered" evidence="6">
    <location>
        <begin position="80"/>
        <end position="99"/>
    </location>
</feature>
<dbReference type="Gene3D" id="3.40.630.10">
    <property type="entry name" value="Zn peptidases"/>
    <property type="match status" value="1"/>
</dbReference>
<dbReference type="PANTHER" id="PTHR11705:SF119">
    <property type="entry name" value="OS02G0119300 PROTEIN"/>
    <property type="match status" value="1"/>
</dbReference>
<dbReference type="SUPFAM" id="SSF53187">
    <property type="entry name" value="Zn-dependent exopeptidases"/>
    <property type="match status" value="1"/>
</dbReference>
<feature type="region of interest" description="Disordered" evidence="6">
    <location>
        <begin position="295"/>
        <end position="339"/>
    </location>
</feature>
<evidence type="ECO:0000313" key="8">
    <source>
        <dbReference type="EMBL" id="WIA13569.1"/>
    </source>
</evidence>
<keyword evidence="9" id="KW-1185">Reference proteome</keyword>
<name>A0ABY8TWP2_TETOB</name>
<reference evidence="8 9" key="1">
    <citation type="submission" date="2023-05" db="EMBL/GenBank/DDBJ databases">
        <title>A 100% complete, gapless, phased diploid assembly of the Scenedesmus obliquus UTEX 3031 genome.</title>
        <authorList>
            <person name="Biondi T.C."/>
            <person name="Hanschen E.R."/>
            <person name="Kwon T."/>
            <person name="Eng W."/>
            <person name="Kruse C.P.S."/>
            <person name="Koehler S.I."/>
            <person name="Kunde Y."/>
            <person name="Gleasner C.D."/>
            <person name="You Mak K.T."/>
            <person name="Polle J."/>
            <person name="Hovde B.T."/>
            <person name="Starkenburg S.R."/>
        </authorList>
    </citation>
    <scope>NUCLEOTIDE SEQUENCE [LARGE SCALE GENOMIC DNA]</scope>
    <source>
        <strain evidence="8 9">DOE0152z</strain>
    </source>
</reference>
<evidence type="ECO:0000256" key="2">
    <source>
        <dbReference type="ARBA" id="ARBA00005988"/>
    </source>
</evidence>
<comment type="similarity">
    <text evidence="2 5">Belongs to the peptidase M14 family.</text>
</comment>
<dbReference type="PROSITE" id="PS52035">
    <property type="entry name" value="PEPTIDASE_M14"/>
    <property type="match status" value="1"/>
</dbReference>
<feature type="compositionally biased region" description="Low complexity" evidence="6">
    <location>
        <begin position="312"/>
        <end position="326"/>
    </location>
</feature>
<comment type="cofactor">
    <cofactor evidence="1">
        <name>Zn(2+)</name>
        <dbReference type="ChEBI" id="CHEBI:29105"/>
    </cofactor>
</comment>
<dbReference type="InterPro" id="IPR000834">
    <property type="entry name" value="Peptidase_M14"/>
</dbReference>
<feature type="active site" description="Proton donor/acceptor" evidence="5">
    <location>
        <position position="268"/>
    </location>
</feature>
<evidence type="ECO:0000313" key="9">
    <source>
        <dbReference type="Proteomes" id="UP001244341"/>
    </source>
</evidence>
<evidence type="ECO:0000256" key="1">
    <source>
        <dbReference type="ARBA" id="ARBA00001947"/>
    </source>
</evidence>
<organism evidence="8 9">
    <name type="scientific">Tetradesmus obliquus</name>
    <name type="common">Green alga</name>
    <name type="synonym">Acutodesmus obliquus</name>
    <dbReference type="NCBI Taxonomy" id="3088"/>
    <lineage>
        <taxon>Eukaryota</taxon>
        <taxon>Viridiplantae</taxon>
        <taxon>Chlorophyta</taxon>
        <taxon>core chlorophytes</taxon>
        <taxon>Chlorophyceae</taxon>
        <taxon>CS clade</taxon>
        <taxon>Sphaeropleales</taxon>
        <taxon>Scenedesmaceae</taxon>
        <taxon>Tetradesmus</taxon>
    </lineage>
</organism>
<dbReference type="Pfam" id="PF00246">
    <property type="entry name" value="Peptidase_M14"/>
    <property type="match status" value="1"/>
</dbReference>
<feature type="compositionally biased region" description="Low complexity" evidence="6">
    <location>
        <begin position="85"/>
        <end position="96"/>
    </location>
</feature>
<dbReference type="Proteomes" id="UP001244341">
    <property type="component" value="Chromosome 4b"/>
</dbReference>
<dbReference type="InterPro" id="IPR057246">
    <property type="entry name" value="CARBOXYPEPT_ZN_1"/>
</dbReference>
<evidence type="ECO:0000256" key="6">
    <source>
        <dbReference type="SAM" id="MobiDB-lite"/>
    </source>
</evidence>
<evidence type="ECO:0000256" key="5">
    <source>
        <dbReference type="PROSITE-ProRule" id="PRU01379"/>
    </source>
</evidence>
<protein>
    <recommendedName>
        <fullName evidence="7">Peptidase M14 domain-containing protein</fullName>
    </recommendedName>
</protein>
<dbReference type="PROSITE" id="PS00132">
    <property type="entry name" value="CARBOXYPEPT_ZN_1"/>
    <property type="match status" value="1"/>
</dbReference>
<keyword evidence="3" id="KW-0479">Metal-binding</keyword>
<keyword evidence="4" id="KW-0862">Zinc</keyword>
<dbReference type="PANTHER" id="PTHR11705">
    <property type="entry name" value="PROTEASE FAMILY M14 CARBOXYPEPTIDASE A,B"/>
    <property type="match status" value="1"/>
</dbReference>
<dbReference type="SMART" id="SM00631">
    <property type="entry name" value="Zn_pept"/>
    <property type="match status" value="1"/>
</dbReference>